<evidence type="ECO:0000313" key="1">
    <source>
        <dbReference type="EMBL" id="RMX14806.1"/>
    </source>
</evidence>
<organism evidence="1 2">
    <name type="scientific">Vandammella animalimorsus</name>
    <dbReference type="NCBI Taxonomy" id="2029117"/>
    <lineage>
        <taxon>Bacteria</taxon>
        <taxon>Pseudomonadati</taxon>
        <taxon>Pseudomonadota</taxon>
        <taxon>Betaproteobacteria</taxon>
        <taxon>Burkholderiales</taxon>
        <taxon>Comamonadaceae</taxon>
        <taxon>Vandammella</taxon>
    </lineage>
</organism>
<proteinExistence type="predicted"/>
<dbReference type="EMBL" id="RDQJ01000011">
    <property type="protein sequence ID" value="RMX14806.1"/>
    <property type="molecule type" value="Genomic_DNA"/>
</dbReference>
<dbReference type="AlphaFoldDB" id="A0A3M6RHU6"/>
<dbReference type="Proteomes" id="UP000275180">
    <property type="component" value="Unassembled WGS sequence"/>
</dbReference>
<evidence type="ECO:0000313" key="2">
    <source>
        <dbReference type="Proteomes" id="UP000275180"/>
    </source>
</evidence>
<name>A0A3M6RHU6_9BURK</name>
<protein>
    <submittedName>
        <fullName evidence="1">Uncharacterized protein</fullName>
    </submittedName>
</protein>
<accession>A0A3M6RHU6</accession>
<sequence>MIVKLSGPARGRKATDQGNHAFTRWMLPSIMAGLGRVGAALLERLRAMAERATRSSARCVKGGRVIPTMPLFTAKSPGRAWRLAPL</sequence>
<gene>
    <name evidence="1" type="ORF">EBQ34_08800</name>
</gene>
<comment type="caution">
    <text evidence="1">The sequence shown here is derived from an EMBL/GenBank/DDBJ whole genome shotgun (WGS) entry which is preliminary data.</text>
</comment>
<reference evidence="1 2" key="1">
    <citation type="submission" date="2018-10" db="EMBL/GenBank/DDBJ databases">
        <title>Comamonadaceae CDC group NO-1 genome sequencing and assembly.</title>
        <authorList>
            <person name="Bernier A.-M."/>
            <person name="Bernard K."/>
        </authorList>
    </citation>
    <scope>NUCLEOTIDE SEQUENCE [LARGE SCALE GENOMIC DNA]</scope>
    <source>
        <strain evidence="1 2">NML180582</strain>
    </source>
</reference>